<name>A0A0B8NWA9_9VIBR</name>
<sequence length="101" mass="10616">MVHSGTIVGGWNHDAANLMAFAQDDGLVTIESAELTAGTTYEFKFTCGDWGQCEHGASAVTAADGSLPIGGDNNITFTAPADGRYVISFDFLQKTVSIQVL</sequence>
<reference evidence="1 2" key="1">
    <citation type="submission" date="2015-01" db="EMBL/GenBank/DDBJ databases">
        <title>Vibrio sp. C1 JCM 19231 whole genome shotgun sequence.</title>
        <authorList>
            <person name="Sawabe T."/>
            <person name="Meirelles P."/>
            <person name="Feng G."/>
            <person name="Sayaka M."/>
            <person name="Hattori M."/>
            <person name="Ohkuma M."/>
        </authorList>
    </citation>
    <scope>NUCLEOTIDE SEQUENCE [LARGE SCALE GENOMIC DNA]</scope>
    <source>
        <strain evidence="2">JCM 19231</strain>
    </source>
</reference>
<gene>
    <name evidence="1" type="ORF">JCM19231_5455</name>
</gene>
<comment type="caution">
    <text evidence="1">The sequence shown here is derived from an EMBL/GenBank/DDBJ whole genome shotgun (WGS) entry which is preliminary data.</text>
</comment>
<evidence type="ECO:0000313" key="2">
    <source>
        <dbReference type="Proteomes" id="UP000031671"/>
    </source>
</evidence>
<protein>
    <submittedName>
        <fullName evidence="1">Uncharacterized protein</fullName>
    </submittedName>
</protein>
<dbReference type="Proteomes" id="UP000031671">
    <property type="component" value="Unassembled WGS sequence"/>
</dbReference>
<organism evidence="1 2">
    <name type="scientific">Vibrio ishigakensis</name>
    <dbReference type="NCBI Taxonomy" id="1481914"/>
    <lineage>
        <taxon>Bacteria</taxon>
        <taxon>Pseudomonadati</taxon>
        <taxon>Pseudomonadota</taxon>
        <taxon>Gammaproteobacteria</taxon>
        <taxon>Vibrionales</taxon>
        <taxon>Vibrionaceae</taxon>
        <taxon>Vibrio</taxon>
    </lineage>
</organism>
<dbReference type="Gene3D" id="2.60.40.10">
    <property type="entry name" value="Immunoglobulins"/>
    <property type="match status" value="1"/>
</dbReference>
<dbReference type="AlphaFoldDB" id="A0A0B8NWA9"/>
<dbReference type="InterPro" id="IPR013783">
    <property type="entry name" value="Ig-like_fold"/>
</dbReference>
<proteinExistence type="predicted"/>
<reference evidence="1 2" key="2">
    <citation type="submission" date="2015-01" db="EMBL/GenBank/DDBJ databases">
        <authorList>
            <consortium name="NBRP consortium"/>
            <person name="Sawabe T."/>
            <person name="Meirelles P."/>
            <person name="Feng G."/>
            <person name="Sayaka M."/>
            <person name="Hattori M."/>
            <person name="Ohkuma M."/>
        </authorList>
    </citation>
    <scope>NUCLEOTIDE SEQUENCE [LARGE SCALE GENOMIC DNA]</scope>
    <source>
        <strain evidence="2">JCM 19231</strain>
    </source>
</reference>
<keyword evidence="2" id="KW-1185">Reference proteome</keyword>
<evidence type="ECO:0000313" key="1">
    <source>
        <dbReference type="EMBL" id="GAM55378.1"/>
    </source>
</evidence>
<dbReference type="EMBL" id="BBRZ01000013">
    <property type="protein sequence ID" value="GAM55378.1"/>
    <property type="molecule type" value="Genomic_DNA"/>
</dbReference>
<accession>A0A0B8NWA9</accession>